<keyword evidence="3" id="KW-1185">Reference proteome</keyword>
<dbReference type="EMBL" id="BAAATJ010000010">
    <property type="protein sequence ID" value="GAA2399254.1"/>
    <property type="molecule type" value="Genomic_DNA"/>
</dbReference>
<accession>A0ABN3IAH3</accession>
<evidence type="ECO:0000256" key="1">
    <source>
        <dbReference type="SAM" id="MobiDB-lite"/>
    </source>
</evidence>
<feature type="region of interest" description="Disordered" evidence="1">
    <location>
        <begin position="1"/>
        <end position="68"/>
    </location>
</feature>
<proteinExistence type="predicted"/>
<feature type="compositionally biased region" description="Basic and acidic residues" evidence="1">
    <location>
        <begin position="58"/>
        <end position="68"/>
    </location>
</feature>
<evidence type="ECO:0000313" key="2">
    <source>
        <dbReference type="EMBL" id="GAA2399254.1"/>
    </source>
</evidence>
<reference evidence="2 3" key="1">
    <citation type="journal article" date="2019" name="Int. J. Syst. Evol. Microbiol.">
        <title>The Global Catalogue of Microorganisms (GCM) 10K type strain sequencing project: providing services to taxonomists for standard genome sequencing and annotation.</title>
        <authorList>
            <consortium name="The Broad Institute Genomics Platform"/>
            <consortium name="The Broad Institute Genome Sequencing Center for Infectious Disease"/>
            <person name="Wu L."/>
            <person name="Ma J."/>
        </authorList>
    </citation>
    <scope>NUCLEOTIDE SEQUENCE [LARGE SCALE GENOMIC DNA]</scope>
    <source>
        <strain evidence="2 3">JCM 6921</strain>
    </source>
</reference>
<evidence type="ECO:0000313" key="3">
    <source>
        <dbReference type="Proteomes" id="UP001500058"/>
    </source>
</evidence>
<feature type="compositionally biased region" description="Basic and acidic residues" evidence="1">
    <location>
        <begin position="22"/>
        <end position="32"/>
    </location>
</feature>
<gene>
    <name evidence="2" type="ORF">GCM10010420_27150</name>
</gene>
<comment type="caution">
    <text evidence="2">The sequence shown here is derived from an EMBL/GenBank/DDBJ whole genome shotgun (WGS) entry which is preliminary data.</text>
</comment>
<protein>
    <submittedName>
        <fullName evidence="2">Uncharacterized protein</fullName>
    </submittedName>
</protein>
<organism evidence="2 3">
    <name type="scientific">Streptomyces glaucosporus</name>
    <dbReference type="NCBI Taxonomy" id="284044"/>
    <lineage>
        <taxon>Bacteria</taxon>
        <taxon>Bacillati</taxon>
        <taxon>Actinomycetota</taxon>
        <taxon>Actinomycetes</taxon>
        <taxon>Kitasatosporales</taxon>
        <taxon>Streptomycetaceae</taxon>
        <taxon>Streptomyces</taxon>
    </lineage>
</organism>
<sequence length="68" mass="6993">MGGPPSHAPERRPGGRLTLRPGDARARSDGKRAPGGFRLTACAAAPRTHGTLGGDTGVRVKPEPGERP</sequence>
<dbReference type="Proteomes" id="UP001500058">
    <property type="component" value="Unassembled WGS sequence"/>
</dbReference>
<name>A0ABN3IAH3_9ACTN</name>